<gene>
    <name evidence="1" type="ORF">HKBW3S33_01098</name>
    <name evidence="2" type="ORF">HKBW3S43_00115</name>
</gene>
<dbReference type="Proteomes" id="UP000591948">
    <property type="component" value="Unassembled WGS sequence"/>
</dbReference>
<sequence length="356" mass="40510">MNREEEIISQLIKDFQRIIPNGKVIGKQKVEKKPYDLVFDVQINKTRKKLVCEVKSVGQPRYLYQAIGQLKLGISAEKDAYPIIVAPYISERGRNICKEAGVGFIDLQGNVFLKFNSILIDVQQVGVKDRAMGIDRVSVKKMEKRTLRRLFSPVSSRVIRVMLENSKEVWTLRALSTEAEASLKQTYLVTNTLDEEGFVDKKRGAITLTRPGELLDLWASSYNITINEIQTFYSFEKNPTSLMKKASALAREKGLKYAFTLHAGASLVAPFVRFTDVHFYLAGSRGIWIEKLDLRPVEYGGTVHLIIPYDKGVFYNRQIVGDMVTVSNTQLYLDLHNYPARGKEQADFLRAQKLSF</sequence>
<evidence type="ECO:0000313" key="3">
    <source>
        <dbReference type="Proteomes" id="UP000576480"/>
    </source>
</evidence>
<dbReference type="EMBL" id="BLRY01000056">
    <property type="protein sequence ID" value="GFP27688.1"/>
    <property type="molecule type" value="Genomic_DNA"/>
</dbReference>
<evidence type="ECO:0000313" key="4">
    <source>
        <dbReference type="Proteomes" id="UP000591948"/>
    </source>
</evidence>
<dbReference type="AlphaFoldDB" id="A0A6V8P5I8"/>
<dbReference type="RefSeq" id="WP_176229126.1">
    <property type="nucleotide sequence ID" value="NZ_BLRY01000056.1"/>
</dbReference>
<keyword evidence="4" id="KW-1185">Reference proteome</keyword>
<organism evidence="1 4">
    <name type="scientific">Candidatus Hakubella thermalkaliphila</name>
    <dbReference type="NCBI Taxonomy" id="2754717"/>
    <lineage>
        <taxon>Bacteria</taxon>
        <taxon>Bacillati</taxon>
        <taxon>Actinomycetota</taxon>
        <taxon>Actinomycetota incertae sedis</taxon>
        <taxon>Candidatus Hakubellales</taxon>
        <taxon>Candidatus Hakubellaceae</taxon>
        <taxon>Candidatus Hakubella</taxon>
    </lineage>
</organism>
<protein>
    <submittedName>
        <fullName evidence="1">Uncharacterized protein</fullName>
    </submittedName>
</protein>
<evidence type="ECO:0000313" key="1">
    <source>
        <dbReference type="EMBL" id="GFP27688.1"/>
    </source>
</evidence>
<reference evidence="3 4" key="1">
    <citation type="journal article" date="2020" name="Front. Microbiol.">
        <title>Single-cell genomics of novel Actinobacteria with the Wood-Ljungdahl pathway discovered in a serpentinizing system.</title>
        <authorList>
            <person name="Merino N."/>
            <person name="Kawai M."/>
            <person name="Boyd E.S."/>
            <person name="Colman D.R."/>
            <person name="McGlynn S.E."/>
            <person name="Nealson K.H."/>
            <person name="Kurokawa K."/>
            <person name="Hongoh Y."/>
        </authorList>
    </citation>
    <scope>NUCLEOTIDE SEQUENCE [LARGE SCALE GENOMIC DNA]</scope>
    <source>
        <strain evidence="1 4">S33</strain>
        <strain evidence="2 3">S43</strain>
    </source>
</reference>
<dbReference type="Pfam" id="PF09952">
    <property type="entry name" value="AbiEi_2"/>
    <property type="match status" value="1"/>
</dbReference>
<evidence type="ECO:0000313" key="2">
    <source>
        <dbReference type="EMBL" id="GFP34322.1"/>
    </source>
</evidence>
<comment type="caution">
    <text evidence="1">The sequence shown here is derived from an EMBL/GenBank/DDBJ whole genome shotgun (WGS) entry which is preliminary data.</text>
</comment>
<dbReference type="EMBL" id="BLSB01000003">
    <property type="protein sequence ID" value="GFP34322.1"/>
    <property type="molecule type" value="Genomic_DNA"/>
</dbReference>
<name>A0A6V8P5I8_9ACTN</name>
<dbReference type="InterPro" id="IPR019238">
    <property type="entry name" value="AbiEi_2"/>
</dbReference>
<proteinExistence type="predicted"/>
<accession>A0A6V8P5I8</accession>
<dbReference type="Proteomes" id="UP000576480">
    <property type="component" value="Unassembled WGS sequence"/>
</dbReference>